<dbReference type="Proteomes" id="UP000214689">
    <property type="component" value="Chromosome"/>
</dbReference>
<dbReference type="PROSITE" id="PS01196">
    <property type="entry name" value="PEPT_TRNA_HYDROL_2"/>
    <property type="match status" value="1"/>
</dbReference>
<evidence type="ECO:0000313" key="11">
    <source>
        <dbReference type="EMBL" id="ASS37887.1"/>
    </source>
</evidence>
<dbReference type="Gene3D" id="3.40.50.1470">
    <property type="entry name" value="Peptidyl-tRNA hydrolase"/>
    <property type="match status" value="1"/>
</dbReference>
<accession>A0A223ASG1</accession>
<evidence type="ECO:0000256" key="9">
    <source>
        <dbReference type="RuleBase" id="RU000673"/>
    </source>
</evidence>
<evidence type="ECO:0000256" key="8">
    <source>
        <dbReference type="HAMAP-Rule" id="MF_00083"/>
    </source>
</evidence>
<dbReference type="GO" id="GO:0005737">
    <property type="term" value="C:cytoplasm"/>
    <property type="evidence" value="ECO:0007669"/>
    <property type="project" value="UniProtKB-SubCell"/>
</dbReference>
<evidence type="ECO:0000256" key="3">
    <source>
        <dbReference type="ARBA" id="ARBA00022801"/>
    </source>
</evidence>
<keyword evidence="3 8" id="KW-0378">Hydrolase</keyword>
<evidence type="ECO:0000256" key="1">
    <source>
        <dbReference type="ARBA" id="ARBA00013260"/>
    </source>
</evidence>
<name>A0A223ASG1_9FIRM</name>
<dbReference type="GO" id="GO:0072344">
    <property type="term" value="P:rescue of stalled ribosome"/>
    <property type="evidence" value="ECO:0007669"/>
    <property type="project" value="UniProtKB-UniRule"/>
</dbReference>
<dbReference type="EMBL" id="CP016199">
    <property type="protein sequence ID" value="ASS37887.1"/>
    <property type="molecule type" value="Genomic_DNA"/>
</dbReference>
<evidence type="ECO:0000256" key="4">
    <source>
        <dbReference type="ARBA" id="ARBA00022884"/>
    </source>
</evidence>
<comment type="subunit">
    <text evidence="8">Monomer.</text>
</comment>
<keyword evidence="2 8" id="KW-0820">tRNA-binding</keyword>
<comment type="catalytic activity">
    <reaction evidence="6 8 9">
        <text>an N-acyl-L-alpha-aminoacyl-tRNA + H2O = an N-acyl-L-amino acid + a tRNA + H(+)</text>
        <dbReference type="Rhea" id="RHEA:54448"/>
        <dbReference type="Rhea" id="RHEA-COMP:10123"/>
        <dbReference type="Rhea" id="RHEA-COMP:13883"/>
        <dbReference type="ChEBI" id="CHEBI:15377"/>
        <dbReference type="ChEBI" id="CHEBI:15378"/>
        <dbReference type="ChEBI" id="CHEBI:59874"/>
        <dbReference type="ChEBI" id="CHEBI:78442"/>
        <dbReference type="ChEBI" id="CHEBI:138191"/>
        <dbReference type="EC" id="3.1.1.29"/>
    </reaction>
</comment>
<keyword evidence="8" id="KW-0963">Cytoplasm</keyword>
<dbReference type="GO" id="GO:0000049">
    <property type="term" value="F:tRNA binding"/>
    <property type="evidence" value="ECO:0007669"/>
    <property type="project" value="UniProtKB-UniRule"/>
</dbReference>
<dbReference type="PROSITE" id="PS01195">
    <property type="entry name" value="PEPT_TRNA_HYDROL_1"/>
    <property type="match status" value="1"/>
</dbReference>
<dbReference type="PANTHER" id="PTHR17224">
    <property type="entry name" value="PEPTIDYL-TRNA HYDROLASE"/>
    <property type="match status" value="1"/>
</dbReference>
<dbReference type="FunFam" id="3.40.50.1470:FF:000001">
    <property type="entry name" value="Peptidyl-tRNA hydrolase"/>
    <property type="match status" value="1"/>
</dbReference>
<feature type="binding site" evidence="8">
    <location>
        <position position="66"/>
    </location>
    <ligand>
        <name>tRNA</name>
        <dbReference type="ChEBI" id="CHEBI:17843"/>
    </ligand>
</feature>
<dbReference type="SUPFAM" id="SSF53178">
    <property type="entry name" value="Peptidyl-tRNA hydrolase-like"/>
    <property type="match status" value="1"/>
</dbReference>
<dbReference type="NCBIfam" id="TIGR00447">
    <property type="entry name" value="pth"/>
    <property type="match status" value="1"/>
</dbReference>
<dbReference type="InterPro" id="IPR001328">
    <property type="entry name" value="Pept_tRNA_hydro"/>
</dbReference>
<keyword evidence="4 8" id="KW-0694">RNA-binding</keyword>
<dbReference type="GO" id="GO:0004045">
    <property type="term" value="F:peptidyl-tRNA hydrolase activity"/>
    <property type="evidence" value="ECO:0007669"/>
    <property type="project" value="UniProtKB-UniRule"/>
</dbReference>
<evidence type="ECO:0000313" key="12">
    <source>
        <dbReference type="Proteomes" id="UP000214689"/>
    </source>
</evidence>
<dbReference type="HAMAP" id="MF_00083">
    <property type="entry name" value="Pept_tRNA_hydro_bact"/>
    <property type="match status" value="1"/>
</dbReference>
<comment type="function">
    <text evidence="8">Hydrolyzes ribosome-free peptidyl-tRNAs (with 1 or more amino acids incorporated), which drop off the ribosome during protein synthesis, or as a result of ribosome stalling.</text>
</comment>
<dbReference type="InterPro" id="IPR036416">
    <property type="entry name" value="Pept_tRNA_hydro_sf"/>
</dbReference>
<gene>
    <name evidence="8" type="primary">pth</name>
    <name evidence="11" type="ORF">AXF17_05165</name>
</gene>
<proteinExistence type="inferred from homology"/>
<comment type="subcellular location">
    <subcellularLocation>
        <location evidence="8">Cytoplasm</location>
    </subcellularLocation>
</comment>
<dbReference type="RefSeq" id="WP_094234121.1">
    <property type="nucleotide sequence ID" value="NZ_CP016199.1"/>
</dbReference>
<organism evidence="11 12">
    <name type="scientific">Mogibacterium pumilum</name>
    <dbReference type="NCBI Taxonomy" id="86332"/>
    <lineage>
        <taxon>Bacteria</taxon>
        <taxon>Bacillati</taxon>
        <taxon>Bacillota</taxon>
        <taxon>Clostridia</taxon>
        <taxon>Peptostreptococcales</taxon>
        <taxon>Anaerovoracaceae</taxon>
        <taxon>Mogibacterium</taxon>
    </lineage>
</organism>
<feature type="binding site" evidence="8">
    <location>
        <position position="112"/>
    </location>
    <ligand>
        <name>tRNA</name>
        <dbReference type="ChEBI" id="CHEBI:17843"/>
    </ligand>
</feature>
<feature type="site" description="Discriminates between blocked and unblocked aminoacyl-tRNA" evidence="8">
    <location>
        <position position="9"/>
    </location>
</feature>
<dbReference type="Pfam" id="PF01195">
    <property type="entry name" value="Pept_tRNA_hydro"/>
    <property type="match status" value="1"/>
</dbReference>
<dbReference type="AlphaFoldDB" id="A0A223ASG1"/>
<dbReference type="EC" id="3.1.1.29" evidence="1 8"/>
<feature type="binding site" evidence="8">
    <location>
        <position position="64"/>
    </location>
    <ligand>
        <name>tRNA</name>
        <dbReference type="ChEBI" id="CHEBI:17843"/>
    </ligand>
</feature>
<comment type="function">
    <text evidence="8">Catalyzes the release of premature peptidyl moieties from peptidyl-tRNA molecules trapped in stalled 50S ribosomal subunits, and thus maintains levels of free tRNAs and 50S ribosomes.</text>
</comment>
<evidence type="ECO:0000256" key="7">
    <source>
        <dbReference type="ARBA" id="ARBA00050038"/>
    </source>
</evidence>
<keyword evidence="12" id="KW-1185">Reference proteome</keyword>
<protein>
    <recommendedName>
        <fullName evidence="7 8">Peptidyl-tRNA hydrolase</fullName>
        <shortName evidence="8">Pth</shortName>
        <ecNumber evidence="1 8">3.1.1.29</ecNumber>
    </recommendedName>
</protein>
<dbReference type="OrthoDB" id="9800507at2"/>
<feature type="binding site" evidence="8">
    <location>
        <position position="14"/>
    </location>
    <ligand>
        <name>tRNA</name>
        <dbReference type="ChEBI" id="CHEBI:17843"/>
    </ligand>
</feature>
<comment type="similarity">
    <text evidence="5 8 10">Belongs to the PTH family.</text>
</comment>
<sequence>MYIIAGLGNPGDKYAQTRHNMGFRVIDKLADDLNVDVTKAKFKSLIGECRIGIQKVLLVKPQTYMNLSGDALKEVTSFYKVPSENVIVIYDDIDIPLGAIRIRKFGGTGTHNGMRSIVSQLGTTEFPRIRIGVGGNDGSLVDHVIGKVSKDENAILDETAVKAAKAAKDIIEVGIEKAMNLNNTTKKKD</sequence>
<dbReference type="GO" id="GO:0006515">
    <property type="term" value="P:protein quality control for misfolded or incompletely synthesized proteins"/>
    <property type="evidence" value="ECO:0007669"/>
    <property type="project" value="UniProtKB-UniRule"/>
</dbReference>
<dbReference type="InterPro" id="IPR018171">
    <property type="entry name" value="Pept_tRNA_hydro_CS"/>
</dbReference>
<feature type="site" description="Stabilizes the basic form of H active site to accept a proton" evidence="8">
    <location>
        <position position="91"/>
    </location>
</feature>
<dbReference type="CDD" id="cd00462">
    <property type="entry name" value="PTH"/>
    <property type="match status" value="1"/>
</dbReference>
<feature type="active site" description="Proton acceptor" evidence="8">
    <location>
        <position position="19"/>
    </location>
</feature>
<evidence type="ECO:0000256" key="2">
    <source>
        <dbReference type="ARBA" id="ARBA00022555"/>
    </source>
</evidence>
<evidence type="ECO:0000256" key="6">
    <source>
        <dbReference type="ARBA" id="ARBA00048707"/>
    </source>
</evidence>
<evidence type="ECO:0000256" key="10">
    <source>
        <dbReference type="RuleBase" id="RU004320"/>
    </source>
</evidence>
<dbReference type="PANTHER" id="PTHR17224:SF1">
    <property type="entry name" value="PEPTIDYL-TRNA HYDROLASE"/>
    <property type="match status" value="1"/>
</dbReference>
<reference evidence="12" key="1">
    <citation type="submission" date="2016-05" db="EMBL/GenBank/DDBJ databases">
        <authorList>
            <person name="Holder M.E."/>
            <person name="Ajami N.J."/>
            <person name="Petrosino J.F."/>
        </authorList>
    </citation>
    <scope>NUCLEOTIDE SEQUENCE [LARGE SCALE GENOMIC DNA]</scope>
    <source>
        <strain evidence="12">ATCC 700696</strain>
    </source>
</reference>
<evidence type="ECO:0000256" key="5">
    <source>
        <dbReference type="ARBA" id="ARBA00038063"/>
    </source>
</evidence>